<reference evidence="2 3" key="1">
    <citation type="journal article" date="2015" name="Sci. Rep.">
        <title>Chromosome-level genome map provides insights into diverse defense mechanisms in the medicinal fungus Ganoderma sinense.</title>
        <authorList>
            <person name="Zhu Y."/>
            <person name="Xu J."/>
            <person name="Sun C."/>
            <person name="Zhou S."/>
            <person name="Xu H."/>
            <person name="Nelson D.R."/>
            <person name="Qian J."/>
            <person name="Song J."/>
            <person name="Luo H."/>
            <person name="Xiang L."/>
            <person name="Li Y."/>
            <person name="Xu Z."/>
            <person name="Ji A."/>
            <person name="Wang L."/>
            <person name="Lu S."/>
            <person name="Hayward A."/>
            <person name="Sun W."/>
            <person name="Li X."/>
            <person name="Schwartz D.C."/>
            <person name="Wang Y."/>
            <person name="Chen S."/>
        </authorList>
    </citation>
    <scope>NUCLEOTIDE SEQUENCE [LARGE SCALE GENOMIC DNA]</scope>
    <source>
        <strain evidence="2 3">ZZ0214-1</strain>
    </source>
</reference>
<feature type="region of interest" description="Disordered" evidence="1">
    <location>
        <begin position="1521"/>
        <end position="1616"/>
    </location>
</feature>
<comment type="caution">
    <text evidence="2">The sequence shown here is derived from an EMBL/GenBank/DDBJ whole genome shotgun (WGS) entry which is preliminary data.</text>
</comment>
<dbReference type="OrthoDB" id="2591260at2759"/>
<feature type="compositionally biased region" description="Low complexity" evidence="1">
    <location>
        <begin position="1555"/>
        <end position="1572"/>
    </location>
</feature>
<sequence length="1616" mass="176560">MSLPTPPGTSHRDEKENRAPRFTHVSWSDTTELYSISGSPPRTTSARSSALKPRPSRSILKKTSHPILPPIHEDAVHKESTPEPEDPLVDLHYLDNPIARIIALDASLCDLIQAYTSLMARLKNCVTGNTDADASWPLFQPIRKNRKSFVEALVRDLQQVFVDPLEGVASTSAFEPLSSPLREPPSTTSLPSPRDSPKKTRKRGMSEEQVKRARDLCGLCHAVMRLLSVIFTVPSLYNLFDEEELGYIFTQVLAIPLAKELPTPNARKTCALAIWLIQIQRLPAEVLEPAKDRIAYALRRGIDGELGKEGKKGSVSDGLKAIHDLALYQPAIFVPAFVPVLGGIISNLLAPTLAMRGQACHALGGLAHAAAALPPSEAHTRMSTTVAACLMKSDVSPTTPSKSKVDASPSKDSLLVRTLRTTLQAPDPRHSAQGPVWAFSVIAHLIVLLGPTVYLHPELTRTITALFSLGMRHPKSSVRALGCLAWRTMTWAFFRAPHVKVTFDTETDGEDESATEDDVISERKKHDEMLCSNFKVLPSIVDMGAGLSTVGALLGQDVMDDTLVLAALRVLRTMSTKGGATCKDALDLTRHLLSAAALSGGSGRAEEIEWNPRGLLAPSFFSANPGLLTAEWNQLSAAVKPLIEECPKIEDVRTLTLDEISAEGMWVEFLAIWKDGLTVLRLSWGSEEVPGEIREIWFNLLKCHAAPLLDSEDQVGLADLATSARDVLLEILDNPSLDFTMPKEELGDKVPSSPVKRRGVQDNVKGTDHPLPESRWNYAVKLFLVRDLFTITRAVFPSDIFAELAEAVLRYLNANEKYLVGDVQCSDEVREQWACLCAEAAFACDTNVVHSFWNNSLRKARRHSNWDADVRVSVWQAFLDRWNAGDSSGSRSWECAVVLLSAPFVEPSCWDMATEDIDTWDLFLRTAIDAALDHGIDATTLVDQIAGVIATNHSPSTPSAVRVADLLLSNVEIGDARQVPTEVLEFANDTLNSAYPPAPRHKVMCMWFVRSLTRVIDACPQELCFSMLELLLDGLCAWIGDEFQVCTEEEYAADILPLYQTVLVSMQSLTPSSKVLDTLGPVLAAPFCGRKDKHTGAVDAFSEFWQATYADFPEPPSGYPESITMCLEAVAQAKIEEEEDAMKVEDMTVVHEDVQSPTLAVSPELATEHMVAEGEEAVESDEEGSVVIPSPNSLARRPASAIFSRGSSPVTPLVLVPTTPTSVPRHLASPHRPHKSAVKDQLSANPLDASPAVDASPSRVRTTPKRSPKKNKENQSPMPAIASIAERLAARSPLLLETILGKRSRSDDVEDMAGMDGKLSKRSRLEASPLTPSALSNMQVYTVTQDTSHTLQHAPFPAKSAAKFGFSKTCVPNEADEASDDTESETSPVDTTPTPLSRKRKGVFMDAVEVPSVGQVHARRRPSLESLKDASEADTEAESEPEPEPVEVPKPTVRRTRSATKLLGKEADFQRLETPKRRRMSRAAQLREEAAAMSSPLQALCDAPPFGSDDSIMVASPATAVFDLPPSDDDPPVGQVTPHRIVSPSLRRVKRMEFDSSSDPPSDDSNMSNSPSTDRVMRKAAWLRKSRHFSSPKPSPRNLRSRSRVASSSSVLGSDL</sequence>
<gene>
    <name evidence="2" type="ORF">GSI_15334</name>
</gene>
<name>A0A2G8RMA8_9APHY</name>
<dbReference type="Proteomes" id="UP000230002">
    <property type="component" value="Unassembled WGS sequence"/>
</dbReference>
<feature type="region of interest" description="Disordered" evidence="1">
    <location>
        <begin position="174"/>
        <end position="209"/>
    </location>
</feature>
<feature type="region of interest" description="Disordered" evidence="1">
    <location>
        <begin position="1305"/>
        <end position="1331"/>
    </location>
</feature>
<feature type="compositionally biased region" description="Basic residues" evidence="1">
    <location>
        <begin position="1581"/>
        <end position="1590"/>
    </location>
</feature>
<feature type="compositionally biased region" description="Low complexity" evidence="1">
    <location>
        <begin position="175"/>
        <end position="193"/>
    </location>
</feature>
<feature type="region of interest" description="Disordered" evidence="1">
    <location>
        <begin position="1"/>
        <end position="71"/>
    </location>
</feature>
<evidence type="ECO:0008006" key="4">
    <source>
        <dbReference type="Google" id="ProtNLM"/>
    </source>
</evidence>
<feature type="compositionally biased region" description="Basic and acidic residues" evidence="1">
    <location>
        <begin position="1463"/>
        <end position="1475"/>
    </location>
</feature>
<protein>
    <recommendedName>
        <fullName evidence="4">Telomere-associated protein Rif1 N-terminal domain-containing protein</fullName>
    </recommendedName>
</protein>
<feature type="compositionally biased region" description="Acidic residues" evidence="1">
    <location>
        <begin position="1432"/>
        <end position="1445"/>
    </location>
</feature>
<feature type="compositionally biased region" description="Basic and acidic residues" evidence="1">
    <location>
        <begin position="10"/>
        <end position="19"/>
    </location>
</feature>
<proteinExistence type="predicted"/>
<feature type="compositionally biased region" description="Polar residues" evidence="1">
    <location>
        <begin position="25"/>
        <end position="48"/>
    </location>
</feature>
<organism evidence="2 3">
    <name type="scientific">Ganoderma sinense ZZ0214-1</name>
    <dbReference type="NCBI Taxonomy" id="1077348"/>
    <lineage>
        <taxon>Eukaryota</taxon>
        <taxon>Fungi</taxon>
        <taxon>Dikarya</taxon>
        <taxon>Basidiomycota</taxon>
        <taxon>Agaricomycotina</taxon>
        <taxon>Agaricomycetes</taxon>
        <taxon>Polyporales</taxon>
        <taxon>Polyporaceae</taxon>
        <taxon>Ganoderma</taxon>
    </lineage>
</organism>
<feature type="region of interest" description="Disordered" evidence="1">
    <location>
        <begin position="1373"/>
        <end position="1490"/>
    </location>
</feature>
<evidence type="ECO:0000256" key="1">
    <source>
        <dbReference type="SAM" id="MobiDB-lite"/>
    </source>
</evidence>
<feature type="region of interest" description="Disordered" evidence="1">
    <location>
        <begin position="1172"/>
        <end position="1192"/>
    </location>
</feature>
<feature type="compositionally biased region" description="Acidic residues" evidence="1">
    <location>
        <begin position="1374"/>
        <end position="1384"/>
    </location>
</feature>
<dbReference type="EMBL" id="AYKW01000069">
    <property type="protein sequence ID" value="PIL22642.1"/>
    <property type="molecule type" value="Genomic_DNA"/>
</dbReference>
<feature type="compositionally biased region" description="Basic and acidic residues" evidence="1">
    <location>
        <begin position="1422"/>
        <end position="1431"/>
    </location>
</feature>
<feature type="region of interest" description="Disordered" evidence="1">
    <location>
        <begin position="745"/>
        <end position="766"/>
    </location>
</feature>
<feature type="compositionally biased region" description="Acidic residues" evidence="1">
    <location>
        <begin position="1173"/>
        <end position="1184"/>
    </location>
</feature>
<evidence type="ECO:0000313" key="3">
    <source>
        <dbReference type="Proteomes" id="UP000230002"/>
    </source>
</evidence>
<evidence type="ECO:0000313" key="2">
    <source>
        <dbReference type="EMBL" id="PIL22642.1"/>
    </source>
</evidence>
<feature type="compositionally biased region" description="Low complexity" evidence="1">
    <location>
        <begin position="1604"/>
        <end position="1616"/>
    </location>
</feature>
<dbReference type="STRING" id="1077348.A0A2G8RMA8"/>
<keyword evidence="3" id="KW-1185">Reference proteome</keyword>
<feature type="region of interest" description="Disordered" evidence="1">
    <location>
        <begin position="1207"/>
        <end position="1279"/>
    </location>
</feature>
<feature type="compositionally biased region" description="Low complexity" evidence="1">
    <location>
        <begin position="1207"/>
        <end position="1224"/>
    </location>
</feature>
<accession>A0A2G8RMA8</accession>